<evidence type="ECO:0000256" key="17">
    <source>
        <dbReference type="ARBA" id="ARBA00023201"/>
    </source>
</evidence>
<keyword evidence="8" id="KW-0547">Nucleotide-binding</keyword>
<keyword evidence="16 23" id="KW-0472">Membrane</keyword>
<dbReference type="FunFam" id="1.20.1110.10:FF:000020">
    <property type="entry name" value="Sodium ion P-type ATPase"/>
    <property type="match status" value="1"/>
</dbReference>
<evidence type="ECO:0000256" key="16">
    <source>
        <dbReference type="ARBA" id="ARBA00023136"/>
    </source>
</evidence>
<evidence type="ECO:0000256" key="12">
    <source>
        <dbReference type="ARBA" id="ARBA00022967"/>
    </source>
</evidence>
<keyword evidence="6 23" id="KW-0812">Transmembrane</keyword>
<evidence type="ECO:0000259" key="24">
    <source>
        <dbReference type="SMART" id="SM00831"/>
    </source>
</evidence>
<dbReference type="SFLD" id="SFLDF00027">
    <property type="entry name" value="p-type_atpase"/>
    <property type="match status" value="1"/>
</dbReference>
<evidence type="ECO:0000256" key="21">
    <source>
        <dbReference type="ARBA" id="ARBA00049499"/>
    </source>
</evidence>
<dbReference type="EC" id="7.2.2.3" evidence="19"/>
<dbReference type="InterPro" id="IPR001757">
    <property type="entry name" value="P_typ_ATPase"/>
</dbReference>
<dbReference type="CDD" id="cd02086">
    <property type="entry name" value="P-type_ATPase_Na_ENA"/>
    <property type="match status" value="1"/>
</dbReference>
<dbReference type="PROSITE" id="PS00154">
    <property type="entry name" value="ATPASE_E1_E2"/>
    <property type="match status" value="1"/>
</dbReference>
<keyword evidence="9" id="KW-0067">ATP-binding</keyword>
<dbReference type="Gene3D" id="3.40.50.1000">
    <property type="entry name" value="HAD superfamily/HAD-like"/>
    <property type="match status" value="1"/>
</dbReference>
<keyword evidence="14" id="KW-0915">Sodium</keyword>
<comment type="catalytic activity">
    <reaction evidence="20">
        <text>K(+)(in) + ATP + H2O = K(+)(out) + ADP + phosphate + H(+)</text>
        <dbReference type="Rhea" id="RHEA:75815"/>
        <dbReference type="ChEBI" id="CHEBI:15377"/>
        <dbReference type="ChEBI" id="CHEBI:15378"/>
        <dbReference type="ChEBI" id="CHEBI:29103"/>
        <dbReference type="ChEBI" id="CHEBI:30616"/>
        <dbReference type="ChEBI" id="CHEBI:43474"/>
        <dbReference type="ChEBI" id="CHEBI:456216"/>
    </reaction>
</comment>
<evidence type="ECO:0000256" key="11">
    <source>
        <dbReference type="ARBA" id="ARBA00022958"/>
    </source>
</evidence>
<dbReference type="Gene3D" id="1.20.1110.10">
    <property type="entry name" value="Calcium-transporting ATPase, transmembrane domain"/>
    <property type="match status" value="2"/>
</dbReference>
<evidence type="ECO:0000256" key="14">
    <source>
        <dbReference type="ARBA" id="ARBA00023053"/>
    </source>
</evidence>
<dbReference type="SUPFAM" id="SSF81665">
    <property type="entry name" value="Calcium ATPase, transmembrane domain M"/>
    <property type="match status" value="1"/>
</dbReference>
<dbReference type="InterPro" id="IPR023298">
    <property type="entry name" value="ATPase_P-typ_TM_dom_sf"/>
</dbReference>
<evidence type="ECO:0000256" key="1">
    <source>
        <dbReference type="ARBA" id="ARBA00001946"/>
    </source>
</evidence>
<dbReference type="SFLD" id="SFLDS00003">
    <property type="entry name" value="Haloacid_Dehalogenase"/>
    <property type="match status" value="1"/>
</dbReference>
<keyword evidence="10" id="KW-0460">Magnesium</keyword>
<comment type="cofactor">
    <cofactor evidence="1">
        <name>Mg(2+)</name>
        <dbReference type="ChEBI" id="CHEBI:18420"/>
    </cofactor>
</comment>
<dbReference type="PANTHER" id="PTHR42861">
    <property type="entry name" value="CALCIUM-TRANSPORTING ATPASE"/>
    <property type="match status" value="1"/>
</dbReference>
<dbReference type="InterPro" id="IPR004014">
    <property type="entry name" value="ATPase_P-typ_cation-transptr_N"/>
</dbReference>
<dbReference type="FunFam" id="1.20.1110.10:FF:000015">
    <property type="entry name" value="Sodium ion P-type ATPase"/>
    <property type="match status" value="1"/>
</dbReference>
<dbReference type="Gene3D" id="2.70.150.10">
    <property type="entry name" value="Calcium-transporting ATPase, cytoplasmic transduction domain A"/>
    <property type="match status" value="1"/>
</dbReference>
<dbReference type="InterPro" id="IPR023299">
    <property type="entry name" value="ATPase_P-typ_cyto_dom_N"/>
</dbReference>
<dbReference type="InterPro" id="IPR008250">
    <property type="entry name" value="ATPase_P-typ_transduc_dom_A_sf"/>
</dbReference>
<dbReference type="InterPro" id="IPR036412">
    <property type="entry name" value="HAD-like_sf"/>
</dbReference>
<keyword evidence="3" id="KW-0813">Transport</keyword>
<keyword evidence="11" id="KW-0630">Potassium</keyword>
<evidence type="ECO:0000313" key="25">
    <source>
        <dbReference type="EMBL" id="KAJ5368122.1"/>
    </source>
</evidence>
<dbReference type="NCBIfam" id="TIGR01494">
    <property type="entry name" value="ATPase_P-type"/>
    <property type="match status" value="2"/>
</dbReference>
<evidence type="ECO:0000256" key="10">
    <source>
        <dbReference type="ARBA" id="ARBA00022842"/>
    </source>
</evidence>
<proteinExistence type="inferred from homology"/>
<dbReference type="GO" id="GO:0046872">
    <property type="term" value="F:metal ion binding"/>
    <property type="evidence" value="ECO:0007669"/>
    <property type="project" value="UniProtKB-KW"/>
</dbReference>
<comment type="subcellular location">
    <subcellularLocation>
        <location evidence="2">Cell membrane</location>
        <topology evidence="2">Multi-pass membrane protein</topology>
    </subcellularLocation>
</comment>
<dbReference type="FunFam" id="3.40.50.1000:FF:000001">
    <property type="entry name" value="Phospholipid-transporting ATPase IC"/>
    <property type="match status" value="1"/>
</dbReference>
<feature type="transmembrane region" description="Helical" evidence="23">
    <location>
        <begin position="302"/>
        <end position="323"/>
    </location>
</feature>
<dbReference type="Pfam" id="PF00690">
    <property type="entry name" value="Cation_ATPase_N"/>
    <property type="match status" value="1"/>
</dbReference>
<comment type="similarity">
    <text evidence="18">Belongs to the cation transport ATPase (P-type) (TC 3.A.3) family. Type IID subfamily.</text>
</comment>
<dbReference type="EMBL" id="JAPZBS010000007">
    <property type="protein sequence ID" value="KAJ5368122.1"/>
    <property type="molecule type" value="Genomic_DNA"/>
</dbReference>
<evidence type="ECO:0000256" key="15">
    <source>
        <dbReference type="ARBA" id="ARBA00023065"/>
    </source>
</evidence>
<keyword evidence="5" id="KW-0633">Potassium transport</keyword>
<dbReference type="SMART" id="SM00831">
    <property type="entry name" value="Cation_ATPase_N"/>
    <property type="match status" value="1"/>
</dbReference>
<dbReference type="InterPro" id="IPR059000">
    <property type="entry name" value="ATPase_P-type_domA"/>
</dbReference>
<feature type="transmembrane region" description="Helical" evidence="23">
    <location>
        <begin position="925"/>
        <end position="947"/>
    </location>
</feature>
<evidence type="ECO:0000256" key="8">
    <source>
        <dbReference type="ARBA" id="ARBA00022741"/>
    </source>
</evidence>
<evidence type="ECO:0000256" key="9">
    <source>
        <dbReference type="ARBA" id="ARBA00022840"/>
    </source>
</evidence>
<dbReference type="GeneID" id="81439980"/>
<evidence type="ECO:0000256" key="6">
    <source>
        <dbReference type="ARBA" id="ARBA00022692"/>
    </source>
</evidence>
<dbReference type="Pfam" id="PF13246">
    <property type="entry name" value="Cation_ATPase"/>
    <property type="match status" value="1"/>
</dbReference>
<comment type="caution">
    <text evidence="25">The sequence shown here is derived from an EMBL/GenBank/DDBJ whole genome shotgun (WGS) entry which is preliminary data.</text>
</comment>
<dbReference type="GO" id="GO:0006813">
    <property type="term" value="P:potassium ion transport"/>
    <property type="evidence" value="ECO:0007669"/>
    <property type="project" value="UniProtKB-KW"/>
</dbReference>
<evidence type="ECO:0000256" key="23">
    <source>
        <dbReference type="SAM" id="Phobius"/>
    </source>
</evidence>
<feature type="transmembrane region" description="Helical" evidence="23">
    <location>
        <begin position="796"/>
        <end position="817"/>
    </location>
</feature>
<dbReference type="RefSeq" id="XP_056552864.1">
    <property type="nucleotide sequence ID" value="XM_056700801.1"/>
</dbReference>
<feature type="region of interest" description="Disordered" evidence="22">
    <location>
        <begin position="1"/>
        <end position="25"/>
    </location>
</feature>
<evidence type="ECO:0000313" key="26">
    <source>
        <dbReference type="Proteomes" id="UP001147782"/>
    </source>
</evidence>
<evidence type="ECO:0000256" key="19">
    <source>
        <dbReference type="ARBA" id="ARBA00035029"/>
    </source>
</evidence>
<feature type="transmembrane region" description="Helical" evidence="23">
    <location>
        <begin position="329"/>
        <end position="355"/>
    </location>
</feature>
<evidence type="ECO:0000256" key="18">
    <source>
        <dbReference type="ARBA" id="ARBA00035017"/>
    </source>
</evidence>
<dbReference type="PRINTS" id="PR00119">
    <property type="entry name" value="CATATPASE"/>
</dbReference>
<name>A0A9W9RX87_9EURO</name>
<keyword evidence="7" id="KW-0479">Metal-binding</keyword>
<comment type="catalytic activity">
    <reaction evidence="21">
        <text>Na(+)(in) + ATP + H2O = Na(+)(out) + ADP + phosphate + H(+)</text>
        <dbReference type="Rhea" id="RHEA:14633"/>
        <dbReference type="ChEBI" id="CHEBI:15377"/>
        <dbReference type="ChEBI" id="CHEBI:15378"/>
        <dbReference type="ChEBI" id="CHEBI:29101"/>
        <dbReference type="ChEBI" id="CHEBI:30616"/>
        <dbReference type="ChEBI" id="CHEBI:43474"/>
        <dbReference type="ChEBI" id="CHEBI:456216"/>
        <dbReference type="EC" id="7.2.2.3"/>
    </reaction>
    <physiologicalReaction direction="left-to-right" evidence="21">
        <dbReference type="Rhea" id="RHEA:14634"/>
    </physiologicalReaction>
</comment>
<sequence length="1085" mass="119722">MSRERAQTKGSQSSNDATSQSYLSQPAHSLSFDAVIRELGTNSDDGLPSAEVQQRLEKYGQNILEGDEGVSIAKIFIRQVANAMMLVLIIAMAVSFGIRSWIEGGFITAVILLNIVVGVYQDFAAEKTMDSLRNLSSPTGVVTRDGKTATIPANEIIPGDMVELKVGDTVPADLRLTEAFNFETDEALLTGESLPVQKEADAVFETDTGPGDRLNIAYSSSTVTRGRARGVVVGTGMRTEIGAIAAALRGGDSKRRPVKRGPEGETKKRWYIQAWTLTTTDAIGRFLGINVGTPLQRKLSKLALLLFGIAVIFAIVVAGSNNWRGDNEVIIYAVATGLAMIPACLVVVLTITMAVGTKQMVKRHVIVRKLDSLEALGAVTNICSDKTGTLTQGRMVAKRAWIPSMGTYSVGSSNDPLNPHEGDLSLVQEPPLKLNSESAGEATAPEELLKDNELLESFLNVAAMANLARLHKDTNNEWQARGEPTDIAIQVFASRFNWGADRWTKGEKPIWIQKAEYPFDSSVKKMSVVFAKRNEGSEKLPQMVFTKGAVERVIDSCTSITWKDGASVPLDEDIRDEILQNMEALAKEGLRVLCLAGREHIPGNAGNDEPLPREEIEKDLVFYGLIGLYDPPRPETAGAISQCYKAGISVHMVTGDHPGTARAIAAQVGIIPSNMDMIAKDVADAMVMTAGEFDKLTEDEIDNLPTLPLVIARCAPNTKVRMIEALHRRGRYVAMTGDGVNDSPSLKRADVGIAMGQNGSDVAKDASELVLTDDNFASIINGIEEGRRIFDNIQKFVLHLLAENVALALTLLIGLAFKDDSNQSVFPISPVEIIWIIMITSGLPDMGLGMEAAAPEVMDRPPQSKQGIFTWEIIVDTLVYGVWMAALCLSAFALVMFRWGDGNLAMGCNTQYNDPNKPYTCDTVFRARATTFTCMTWFALFLAWEMMNLRRSFFRMKPDSKRYFTQWMHDIWNNQFLFWGIMAGFVLAFPIIYIPVINHSVFKHSAISWEWGIVFVETVLFFAGIEFWKWCKRAYFRRQEFMQEKKGDDIPHGDRRGLRDFSRYTTMDRSETQATGDEKVEKSMV</sequence>
<evidence type="ECO:0000256" key="2">
    <source>
        <dbReference type="ARBA" id="ARBA00004651"/>
    </source>
</evidence>
<keyword evidence="15" id="KW-0406">Ion transport</keyword>
<evidence type="ECO:0000256" key="5">
    <source>
        <dbReference type="ARBA" id="ARBA00022538"/>
    </source>
</evidence>
<evidence type="ECO:0000256" key="22">
    <source>
        <dbReference type="SAM" id="MobiDB-lite"/>
    </source>
</evidence>
<feature type="transmembrane region" description="Helical" evidence="23">
    <location>
        <begin position="104"/>
        <end position="123"/>
    </location>
</feature>
<dbReference type="Pfam" id="PF00689">
    <property type="entry name" value="Cation_ATPase_C"/>
    <property type="match status" value="1"/>
</dbReference>
<reference evidence="25" key="1">
    <citation type="submission" date="2022-11" db="EMBL/GenBank/DDBJ databases">
        <authorList>
            <person name="Petersen C."/>
        </authorList>
    </citation>
    <scope>NUCLEOTIDE SEQUENCE</scope>
    <source>
        <strain evidence="25">IBT 29864</strain>
    </source>
</reference>
<feature type="compositionally biased region" description="Polar residues" evidence="22">
    <location>
        <begin position="8"/>
        <end position="25"/>
    </location>
</feature>
<keyword evidence="17" id="KW-0739">Sodium transport</keyword>
<dbReference type="SFLD" id="SFLDG00002">
    <property type="entry name" value="C1.7:_P-type_atpase_like"/>
    <property type="match status" value="1"/>
</dbReference>
<keyword evidence="4" id="KW-1003">Cell membrane</keyword>
<dbReference type="InterPro" id="IPR018303">
    <property type="entry name" value="ATPase_P-typ_P_site"/>
</dbReference>
<dbReference type="InterPro" id="IPR006068">
    <property type="entry name" value="ATPase_P-typ_cation-transptr_C"/>
</dbReference>
<evidence type="ECO:0000256" key="4">
    <source>
        <dbReference type="ARBA" id="ARBA00022475"/>
    </source>
</evidence>
<dbReference type="SUPFAM" id="SSF81653">
    <property type="entry name" value="Calcium ATPase, transduction domain A"/>
    <property type="match status" value="1"/>
</dbReference>
<dbReference type="GO" id="GO:0005524">
    <property type="term" value="F:ATP binding"/>
    <property type="evidence" value="ECO:0007669"/>
    <property type="project" value="UniProtKB-KW"/>
</dbReference>
<dbReference type="GO" id="GO:0008554">
    <property type="term" value="F:P-type sodium transporter activity"/>
    <property type="evidence" value="ECO:0007669"/>
    <property type="project" value="UniProtKB-EC"/>
</dbReference>
<feature type="transmembrane region" description="Helical" evidence="23">
    <location>
        <begin position="833"/>
        <end position="853"/>
    </location>
</feature>
<feature type="transmembrane region" description="Helical" evidence="23">
    <location>
        <begin position="976"/>
        <end position="997"/>
    </location>
</feature>
<dbReference type="GO" id="GO:0005886">
    <property type="term" value="C:plasma membrane"/>
    <property type="evidence" value="ECO:0007669"/>
    <property type="project" value="UniProtKB-SubCell"/>
</dbReference>
<dbReference type="Proteomes" id="UP001147782">
    <property type="component" value="Unassembled WGS sequence"/>
</dbReference>
<dbReference type="InterPro" id="IPR044492">
    <property type="entry name" value="P_typ_ATPase_HD_dom"/>
</dbReference>
<dbReference type="OrthoDB" id="3352408at2759"/>
<keyword evidence="12" id="KW-1278">Translocase</keyword>
<accession>A0A9W9RX87</accession>
<dbReference type="SUPFAM" id="SSF56784">
    <property type="entry name" value="HAD-like"/>
    <property type="match status" value="1"/>
</dbReference>
<organism evidence="25 26">
    <name type="scientific">Penicillium cataractarum</name>
    <dbReference type="NCBI Taxonomy" id="2100454"/>
    <lineage>
        <taxon>Eukaryota</taxon>
        <taxon>Fungi</taxon>
        <taxon>Dikarya</taxon>
        <taxon>Ascomycota</taxon>
        <taxon>Pezizomycotina</taxon>
        <taxon>Eurotiomycetes</taxon>
        <taxon>Eurotiomycetidae</taxon>
        <taxon>Eurotiales</taxon>
        <taxon>Aspergillaceae</taxon>
        <taxon>Penicillium</taxon>
    </lineage>
</organism>
<dbReference type="AlphaFoldDB" id="A0A9W9RX87"/>
<dbReference type="InterPro" id="IPR023214">
    <property type="entry name" value="HAD_sf"/>
</dbReference>
<feature type="transmembrane region" description="Helical" evidence="23">
    <location>
        <begin position="80"/>
        <end position="98"/>
    </location>
</feature>
<gene>
    <name evidence="25" type="ORF">N7496_007882</name>
</gene>
<protein>
    <recommendedName>
        <fullName evidence="19">P-type Na(+) transporter</fullName>
        <ecNumber evidence="19">7.2.2.3</ecNumber>
    </recommendedName>
</protein>
<keyword evidence="26" id="KW-1185">Reference proteome</keyword>
<keyword evidence="13 23" id="KW-1133">Transmembrane helix</keyword>
<dbReference type="FunFam" id="3.40.50.1000:FF:000047">
    <property type="entry name" value="Sodium P-type ATPase"/>
    <property type="match status" value="1"/>
</dbReference>
<evidence type="ECO:0000256" key="20">
    <source>
        <dbReference type="ARBA" id="ARBA00048599"/>
    </source>
</evidence>
<feature type="transmembrane region" description="Helical" evidence="23">
    <location>
        <begin position="873"/>
        <end position="897"/>
    </location>
</feature>
<dbReference type="FunFam" id="3.40.1110.10:FF:000039">
    <property type="entry name" value="Sodium P-type ATPase"/>
    <property type="match status" value="1"/>
</dbReference>
<dbReference type="SUPFAM" id="SSF81660">
    <property type="entry name" value="Metal cation-transporting ATPase, ATP-binding domain N"/>
    <property type="match status" value="1"/>
</dbReference>
<dbReference type="Gene3D" id="3.40.1110.10">
    <property type="entry name" value="Calcium-transporting ATPase, cytoplasmic domain N"/>
    <property type="match status" value="1"/>
</dbReference>
<dbReference type="Pfam" id="PF00122">
    <property type="entry name" value="E1-E2_ATPase"/>
    <property type="match status" value="1"/>
</dbReference>
<evidence type="ECO:0000256" key="7">
    <source>
        <dbReference type="ARBA" id="ARBA00022723"/>
    </source>
</evidence>
<feature type="region of interest" description="Disordered" evidence="22">
    <location>
        <begin position="1065"/>
        <end position="1085"/>
    </location>
</feature>
<dbReference type="NCBIfam" id="TIGR01523">
    <property type="entry name" value="ATPase-IID_K-Na"/>
    <property type="match status" value="1"/>
</dbReference>
<dbReference type="FunFam" id="2.70.150.10:FF:000016">
    <property type="entry name" value="Calcium-transporting P-type ATPase putative"/>
    <property type="match status" value="1"/>
</dbReference>
<dbReference type="InterPro" id="IPR006414">
    <property type="entry name" value="P-type_ATPase_IID"/>
</dbReference>
<reference evidence="25" key="2">
    <citation type="journal article" date="2023" name="IMA Fungus">
        <title>Comparative genomic study of the Penicillium genus elucidates a diverse pangenome and 15 lateral gene transfer events.</title>
        <authorList>
            <person name="Petersen C."/>
            <person name="Sorensen T."/>
            <person name="Nielsen M.R."/>
            <person name="Sondergaard T.E."/>
            <person name="Sorensen J.L."/>
            <person name="Fitzpatrick D.A."/>
            <person name="Frisvad J.C."/>
            <person name="Nielsen K.L."/>
        </authorList>
    </citation>
    <scope>NUCLEOTIDE SEQUENCE</scope>
    <source>
        <strain evidence="25">IBT 29864</strain>
    </source>
</reference>
<evidence type="ECO:0000256" key="13">
    <source>
        <dbReference type="ARBA" id="ARBA00022989"/>
    </source>
</evidence>
<feature type="domain" description="Cation-transporting P-type ATPase N-terminal" evidence="24">
    <location>
        <begin position="26"/>
        <end position="100"/>
    </location>
</feature>
<dbReference type="GO" id="GO:0016887">
    <property type="term" value="F:ATP hydrolysis activity"/>
    <property type="evidence" value="ECO:0007669"/>
    <property type="project" value="InterPro"/>
</dbReference>
<evidence type="ECO:0000256" key="3">
    <source>
        <dbReference type="ARBA" id="ARBA00022448"/>
    </source>
</evidence>
<feature type="transmembrane region" description="Helical" evidence="23">
    <location>
        <begin position="1009"/>
        <end position="1028"/>
    </location>
</feature>